<evidence type="ECO:0000256" key="4">
    <source>
        <dbReference type="ARBA" id="ARBA00022692"/>
    </source>
</evidence>
<evidence type="ECO:0000256" key="10">
    <source>
        <dbReference type="SAM" id="Coils"/>
    </source>
</evidence>
<dbReference type="InterPro" id="IPR033479">
    <property type="entry name" value="dCache_1"/>
</dbReference>
<keyword evidence="3" id="KW-0145">Chemotaxis</keyword>
<evidence type="ECO:0000256" key="2">
    <source>
        <dbReference type="ARBA" id="ARBA00022475"/>
    </source>
</evidence>
<feature type="transmembrane region" description="Helical" evidence="11">
    <location>
        <begin position="7"/>
        <end position="27"/>
    </location>
</feature>
<evidence type="ECO:0000256" key="3">
    <source>
        <dbReference type="ARBA" id="ARBA00022500"/>
    </source>
</evidence>
<keyword evidence="5 11" id="KW-1133">Transmembrane helix</keyword>
<dbReference type="Pfam" id="PF00672">
    <property type="entry name" value="HAMP"/>
    <property type="match status" value="1"/>
</dbReference>
<organism evidence="14 15">
    <name type="scientific">Nitratidesulfovibrio liaohensis</name>
    <dbReference type="NCBI Taxonomy" id="2604158"/>
    <lineage>
        <taxon>Bacteria</taxon>
        <taxon>Pseudomonadati</taxon>
        <taxon>Thermodesulfobacteriota</taxon>
        <taxon>Desulfovibrionia</taxon>
        <taxon>Desulfovibrionales</taxon>
        <taxon>Desulfovibrionaceae</taxon>
        <taxon>Nitratidesulfovibrio</taxon>
    </lineage>
</organism>
<evidence type="ECO:0000259" key="12">
    <source>
        <dbReference type="PROSITE" id="PS50111"/>
    </source>
</evidence>
<name>A0ABY9QY13_9BACT</name>
<dbReference type="Gene3D" id="6.10.340.10">
    <property type="match status" value="1"/>
</dbReference>
<reference evidence="14" key="1">
    <citation type="submission" date="2023-09" db="EMBL/GenBank/DDBJ databases">
        <authorList>
            <consortium name="CW5 consortium"/>
            <person name="Lu C.-W."/>
        </authorList>
    </citation>
    <scope>NUCLEOTIDE SEQUENCE</scope>
    <source>
        <strain evidence="14">KPS</strain>
    </source>
</reference>
<evidence type="ECO:0000256" key="9">
    <source>
        <dbReference type="PROSITE-ProRule" id="PRU00284"/>
    </source>
</evidence>
<dbReference type="PANTHER" id="PTHR32089">
    <property type="entry name" value="METHYL-ACCEPTING CHEMOTAXIS PROTEIN MCPB"/>
    <property type="match status" value="1"/>
</dbReference>
<dbReference type="CDD" id="cd12912">
    <property type="entry name" value="PDC2_MCP_like"/>
    <property type="match status" value="1"/>
</dbReference>
<keyword evidence="7 9" id="KW-0807">Transducer</keyword>
<dbReference type="SUPFAM" id="SSF58104">
    <property type="entry name" value="Methyl-accepting chemotaxis protein (MCP) signaling domain"/>
    <property type="match status" value="1"/>
</dbReference>
<comment type="subcellular location">
    <subcellularLocation>
        <location evidence="1">Cell membrane</location>
        <topology evidence="1">Multi-pass membrane protein</topology>
    </subcellularLocation>
</comment>
<feature type="transmembrane region" description="Helical" evidence="11">
    <location>
        <begin position="296"/>
        <end position="319"/>
    </location>
</feature>
<dbReference type="CDD" id="cd11386">
    <property type="entry name" value="MCP_signal"/>
    <property type="match status" value="1"/>
</dbReference>
<dbReference type="SMART" id="SM00304">
    <property type="entry name" value="HAMP"/>
    <property type="match status" value="1"/>
</dbReference>
<keyword evidence="10" id="KW-0175">Coiled coil</keyword>
<evidence type="ECO:0000313" key="14">
    <source>
        <dbReference type="EMBL" id="WMW64420.1"/>
    </source>
</evidence>
<dbReference type="RefSeq" id="WP_309540513.1">
    <property type="nucleotide sequence ID" value="NZ_CP133659.1"/>
</dbReference>
<keyword evidence="2" id="KW-1003">Cell membrane</keyword>
<dbReference type="CDD" id="cd06225">
    <property type="entry name" value="HAMP"/>
    <property type="match status" value="1"/>
</dbReference>
<dbReference type="SMART" id="SM00283">
    <property type="entry name" value="MA"/>
    <property type="match status" value="1"/>
</dbReference>
<dbReference type="PANTHER" id="PTHR32089:SF112">
    <property type="entry name" value="LYSOZYME-LIKE PROTEIN-RELATED"/>
    <property type="match status" value="1"/>
</dbReference>
<dbReference type="Proteomes" id="UP001180616">
    <property type="component" value="Chromosome"/>
</dbReference>
<evidence type="ECO:0000256" key="7">
    <source>
        <dbReference type="ARBA" id="ARBA00023224"/>
    </source>
</evidence>
<evidence type="ECO:0000256" key="11">
    <source>
        <dbReference type="SAM" id="Phobius"/>
    </source>
</evidence>
<dbReference type="Gene3D" id="1.10.287.950">
    <property type="entry name" value="Methyl-accepting chemotaxis protein"/>
    <property type="match status" value="1"/>
</dbReference>
<keyword evidence="15" id="KW-1185">Reference proteome</keyword>
<dbReference type="InterPro" id="IPR003660">
    <property type="entry name" value="HAMP_dom"/>
</dbReference>
<evidence type="ECO:0000256" key="6">
    <source>
        <dbReference type="ARBA" id="ARBA00023136"/>
    </source>
</evidence>
<comment type="similarity">
    <text evidence="8">Belongs to the methyl-accepting chemotaxis (MCP) protein family.</text>
</comment>
<dbReference type="Pfam" id="PF02743">
    <property type="entry name" value="dCache_1"/>
    <property type="match status" value="1"/>
</dbReference>
<protein>
    <submittedName>
        <fullName evidence="14">Methyl-accepting chemotaxis protein</fullName>
    </submittedName>
</protein>
<feature type="coiled-coil region" evidence="10">
    <location>
        <begin position="365"/>
        <end position="399"/>
    </location>
</feature>
<feature type="domain" description="HAMP" evidence="13">
    <location>
        <begin position="321"/>
        <end position="373"/>
    </location>
</feature>
<dbReference type="PROSITE" id="PS50111">
    <property type="entry name" value="CHEMOTAXIS_TRANSDUC_2"/>
    <property type="match status" value="1"/>
</dbReference>
<evidence type="ECO:0000256" key="1">
    <source>
        <dbReference type="ARBA" id="ARBA00004651"/>
    </source>
</evidence>
<dbReference type="Gene3D" id="3.30.450.20">
    <property type="entry name" value="PAS domain"/>
    <property type="match status" value="2"/>
</dbReference>
<proteinExistence type="inferred from homology"/>
<evidence type="ECO:0000256" key="5">
    <source>
        <dbReference type="ARBA" id="ARBA00022989"/>
    </source>
</evidence>
<evidence type="ECO:0000256" key="8">
    <source>
        <dbReference type="ARBA" id="ARBA00029447"/>
    </source>
</evidence>
<evidence type="ECO:0000313" key="15">
    <source>
        <dbReference type="Proteomes" id="UP001180616"/>
    </source>
</evidence>
<dbReference type="PROSITE" id="PS50885">
    <property type="entry name" value="HAMP"/>
    <property type="match status" value="1"/>
</dbReference>
<dbReference type="InterPro" id="IPR004089">
    <property type="entry name" value="MCPsignal_dom"/>
</dbReference>
<dbReference type="EMBL" id="CP133659">
    <property type="protein sequence ID" value="WMW64420.1"/>
    <property type="molecule type" value="Genomic_DNA"/>
</dbReference>
<gene>
    <name evidence="14" type="ORF">KPS_002433</name>
</gene>
<keyword evidence="6 11" id="KW-0472">Membrane</keyword>
<feature type="domain" description="Methyl-accepting transducer" evidence="12">
    <location>
        <begin position="421"/>
        <end position="657"/>
    </location>
</feature>
<keyword evidence="4 11" id="KW-0812">Transmembrane</keyword>
<dbReference type="Pfam" id="PF00015">
    <property type="entry name" value="MCPsignal"/>
    <property type="match status" value="1"/>
</dbReference>
<accession>A0ABY9QY13</accession>
<evidence type="ECO:0000259" key="13">
    <source>
        <dbReference type="PROSITE" id="PS50885"/>
    </source>
</evidence>
<sequence>MRSIKLTLLVGLCLAVIVPFVVIYSIIHSRVSDQAVAAFSTATRNEITQVDRAMGFLLDDARRNAAMIAASPLNELIDERVTNYLGPEEKPRTPAADDAYGQQMSPLLQWIKTSHPSYDSVYIGTRWGGNVLSNVQGTRKSYDPRTRVWWQVALKDTSQPQVTAAYKGTTGDAMISVAKAYVRGGEAVAVAAIDLTLNELSDAMATIRLGKSGYVLLVQGDGTVIANPRDKSMNFKNIADAGDPAFKTLFDHGSGSAQVTIGGTPCLAEVFTSPGLGWRFIGIIDRAEVLAGANDLLFQIGMVMTVSVVVILAALGLFMDRLIVRGLLRVTAFLRGISQGDYAARIGLARRDEIGQIYTALDDMAATLEGNIAEITRKTEEAERRARDAQEASGRAEAACAMAEVAQREGMQAAALRLEDVVAHVTAASAEIARQTDEIRHGAGVQGQRIAETATAMEEMNATVLEVARNAGKAATESSAAGDKAVDGERTVQRSMEAMRATRDRTMGLKANMDNLGRQAESIGTIMTVIEDIADQTNLLALNAAIEAARAGDAGRGFAVVADEVRKLAEKTMGATKQVGDSIRAIQAEARQNMQAVEGAVQDMEQVVELTGASGQVLDEIVREVETSADQIRGIATAAEQQSATSDEINRSIDEINRITADTVHGVARTSDAVRELSEQMALIGGIIRELKGAK</sequence>